<reference evidence="2 3" key="2">
    <citation type="submission" date="2008-10" db="EMBL/GenBank/DDBJ databases">
        <authorList>
            <person name="Fulton L."/>
            <person name="Clifton S."/>
            <person name="Fulton B."/>
            <person name="Xu J."/>
            <person name="Minx P."/>
            <person name="Pepin K.H."/>
            <person name="Johnson M."/>
            <person name="Thiruvilangam P."/>
            <person name="Bhonagiri V."/>
            <person name="Nash W.E."/>
            <person name="Mardis E.R."/>
            <person name="Wilson R.K."/>
        </authorList>
    </citation>
    <scope>NUCLEOTIDE SEQUENCE [LARGE SCALE GENOMIC DNA]</scope>
    <source>
        <strain evidence="2 3">DSM 17855</strain>
    </source>
</reference>
<protein>
    <submittedName>
        <fullName evidence="2">Uncharacterized protein</fullName>
    </submittedName>
</protein>
<evidence type="ECO:0000256" key="1">
    <source>
        <dbReference type="SAM" id="Phobius"/>
    </source>
</evidence>
<proteinExistence type="predicted"/>
<dbReference type="AlphaFoldDB" id="B6VVK3"/>
<reference evidence="2 3" key="1">
    <citation type="submission" date="2008-10" db="EMBL/GenBank/DDBJ databases">
        <title>Draft genome sequence of Bacteroides dorei (DSM 17855).</title>
        <authorList>
            <person name="Sudarsanam P."/>
            <person name="Ley R."/>
            <person name="Guruge J."/>
            <person name="Turnbaugh P.J."/>
            <person name="Mahowald M."/>
            <person name="Liep D."/>
            <person name="Gordon J."/>
        </authorList>
    </citation>
    <scope>NUCLEOTIDE SEQUENCE [LARGE SCALE GENOMIC DNA]</scope>
    <source>
        <strain evidence="2 3">DSM 17855</strain>
    </source>
</reference>
<feature type="transmembrane region" description="Helical" evidence="1">
    <location>
        <begin position="36"/>
        <end position="57"/>
    </location>
</feature>
<dbReference type="Proteomes" id="UP000004849">
    <property type="component" value="Unassembled WGS sequence"/>
</dbReference>
<dbReference type="EMBL" id="ABWZ01000025">
    <property type="protein sequence ID" value="EEB26288.1"/>
    <property type="molecule type" value="Genomic_DNA"/>
</dbReference>
<evidence type="ECO:0000313" key="3">
    <source>
        <dbReference type="Proteomes" id="UP000004849"/>
    </source>
</evidence>
<organism evidence="2 3">
    <name type="scientific">Phocaeicola dorei DSM 17855</name>
    <dbReference type="NCBI Taxonomy" id="483217"/>
    <lineage>
        <taxon>Bacteria</taxon>
        <taxon>Pseudomonadati</taxon>
        <taxon>Bacteroidota</taxon>
        <taxon>Bacteroidia</taxon>
        <taxon>Bacteroidales</taxon>
        <taxon>Bacteroidaceae</taxon>
        <taxon>Phocaeicola</taxon>
    </lineage>
</organism>
<feature type="transmembrane region" description="Helical" evidence="1">
    <location>
        <begin position="12"/>
        <end position="29"/>
    </location>
</feature>
<name>B6VVK3_9BACT</name>
<dbReference type="HOGENOM" id="CLU_2931495_0_0_10"/>
<evidence type="ECO:0000313" key="2">
    <source>
        <dbReference type="EMBL" id="EEB26288.1"/>
    </source>
</evidence>
<gene>
    <name evidence="2" type="ORF">BACDOR_01310</name>
</gene>
<accession>B6VVK3</accession>
<sequence length="60" mass="6830">MPAYYFDLFLSWNGFFVVLICFHSFISYYSDIKSVVCAIFSVANLGIVSVAHARIVARFL</sequence>
<keyword evidence="1" id="KW-0812">Transmembrane</keyword>
<keyword evidence="1" id="KW-0472">Membrane</keyword>
<keyword evidence="1" id="KW-1133">Transmembrane helix</keyword>